<feature type="domain" description="Phytocyanin" evidence="12">
    <location>
        <begin position="27"/>
        <end position="131"/>
    </location>
</feature>
<dbReference type="FunFam" id="2.60.40.420:FF:000010">
    <property type="entry name" value="Early nodulin-like protein 1"/>
    <property type="match status" value="1"/>
</dbReference>
<name>A0AAV7F3I3_ARIFI</name>
<evidence type="ECO:0000256" key="9">
    <source>
        <dbReference type="ARBA" id="ARBA00037868"/>
    </source>
</evidence>
<dbReference type="GO" id="GO:0012505">
    <property type="term" value="C:endomembrane system"/>
    <property type="evidence" value="ECO:0007669"/>
    <property type="project" value="UniProtKB-SubCell"/>
</dbReference>
<feature type="signal peptide" evidence="11">
    <location>
        <begin position="1"/>
        <end position="26"/>
    </location>
</feature>
<dbReference type="EMBL" id="JAINDJ010000003">
    <property type="protein sequence ID" value="KAG9454128.1"/>
    <property type="molecule type" value="Genomic_DNA"/>
</dbReference>
<evidence type="ECO:0000313" key="14">
    <source>
        <dbReference type="Proteomes" id="UP000825729"/>
    </source>
</evidence>
<dbReference type="InterPro" id="IPR003245">
    <property type="entry name" value="Phytocyanin_dom"/>
</dbReference>
<evidence type="ECO:0000313" key="13">
    <source>
        <dbReference type="EMBL" id="KAG9454128.1"/>
    </source>
</evidence>
<dbReference type="PANTHER" id="PTHR33021">
    <property type="entry name" value="BLUE COPPER PROTEIN"/>
    <property type="match status" value="1"/>
</dbReference>
<keyword evidence="3 11" id="KW-0732">Signal</keyword>
<feature type="compositionally biased region" description="Pro residues" evidence="10">
    <location>
        <begin position="151"/>
        <end position="177"/>
    </location>
</feature>
<evidence type="ECO:0000256" key="10">
    <source>
        <dbReference type="SAM" id="MobiDB-lite"/>
    </source>
</evidence>
<dbReference type="PANTHER" id="PTHR33021:SF197">
    <property type="entry name" value="EARLY NODULIN-LIKE PROTEIN 13"/>
    <property type="match status" value="1"/>
</dbReference>
<evidence type="ECO:0000256" key="8">
    <source>
        <dbReference type="ARBA" id="ARBA00035011"/>
    </source>
</evidence>
<evidence type="ECO:0000256" key="4">
    <source>
        <dbReference type="ARBA" id="ARBA00023136"/>
    </source>
</evidence>
<protein>
    <recommendedName>
        <fullName evidence="12">Phytocyanin domain-containing protein</fullName>
    </recommendedName>
</protein>
<evidence type="ECO:0000259" key="12">
    <source>
        <dbReference type="PROSITE" id="PS51485"/>
    </source>
</evidence>
<proteinExistence type="inferred from homology"/>
<comment type="similarity">
    <text evidence="8">Belongs to the early nodulin-like (ENODL) family.</text>
</comment>
<evidence type="ECO:0000256" key="2">
    <source>
        <dbReference type="ARBA" id="ARBA00022622"/>
    </source>
</evidence>
<keyword evidence="6" id="KW-0325">Glycoprotein</keyword>
<evidence type="ECO:0000256" key="5">
    <source>
        <dbReference type="ARBA" id="ARBA00023157"/>
    </source>
</evidence>
<dbReference type="InterPro" id="IPR041846">
    <property type="entry name" value="ENL_dom"/>
</dbReference>
<feature type="region of interest" description="Disordered" evidence="10">
    <location>
        <begin position="143"/>
        <end position="202"/>
    </location>
</feature>
<dbReference type="InterPro" id="IPR039391">
    <property type="entry name" value="Phytocyanin-like"/>
</dbReference>
<accession>A0AAV7F3I3</accession>
<dbReference type="Gene3D" id="2.60.40.420">
    <property type="entry name" value="Cupredoxins - blue copper proteins"/>
    <property type="match status" value="1"/>
</dbReference>
<comment type="caution">
    <text evidence="13">The sequence shown here is derived from an EMBL/GenBank/DDBJ whole genome shotgun (WGS) entry which is preliminary data.</text>
</comment>
<evidence type="ECO:0000256" key="7">
    <source>
        <dbReference type="ARBA" id="ARBA00023288"/>
    </source>
</evidence>
<sequence>MAKVTSKGAHTCGVLALLMLVHGAVATEFRVGGANGWTLPPDPNFNPYNQWAEMHRFQIGDSLLFTYPPDKDSVLQVTKEKYDSCIVDDPIASFKDGNTLVSFNQSGPHYFISGTSGNCLKNEKIVAIVMAERGSVHRSIVSNSTNATAPVPAPVQSPPGITPSTPPEMNPLTPPEMVPAIAPAGEASPSPPAPPSGNGASSLLKSSVASVGALFGTSLLLAL</sequence>
<evidence type="ECO:0000256" key="1">
    <source>
        <dbReference type="ARBA" id="ARBA00004589"/>
    </source>
</evidence>
<dbReference type="GO" id="GO:0098552">
    <property type="term" value="C:side of membrane"/>
    <property type="evidence" value="ECO:0007669"/>
    <property type="project" value="UniProtKB-KW"/>
</dbReference>
<evidence type="ECO:0000256" key="11">
    <source>
        <dbReference type="SAM" id="SignalP"/>
    </source>
</evidence>
<keyword evidence="7" id="KW-0449">Lipoprotein</keyword>
<keyword evidence="4" id="KW-0472">Membrane</keyword>
<evidence type="ECO:0000256" key="6">
    <source>
        <dbReference type="ARBA" id="ARBA00023180"/>
    </source>
</evidence>
<keyword evidence="14" id="KW-1185">Reference proteome</keyword>
<organism evidence="13 14">
    <name type="scientific">Aristolochia fimbriata</name>
    <name type="common">White veined hardy Dutchman's pipe vine</name>
    <dbReference type="NCBI Taxonomy" id="158543"/>
    <lineage>
        <taxon>Eukaryota</taxon>
        <taxon>Viridiplantae</taxon>
        <taxon>Streptophyta</taxon>
        <taxon>Embryophyta</taxon>
        <taxon>Tracheophyta</taxon>
        <taxon>Spermatophyta</taxon>
        <taxon>Magnoliopsida</taxon>
        <taxon>Magnoliidae</taxon>
        <taxon>Piperales</taxon>
        <taxon>Aristolochiaceae</taxon>
        <taxon>Aristolochia</taxon>
    </lineage>
</organism>
<dbReference type="CDD" id="cd11019">
    <property type="entry name" value="OsENODL1_like"/>
    <property type="match status" value="1"/>
</dbReference>
<keyword evidence="5" id="KW-1015">Disulfide bond</keyword>
<dbReference type="AlphaFoldDB" id="A0AAV7F3I3"/>
<dbReference type="Proteomes" id="UP000825729">
    <property type="component" value="Unassembled WGS sequence"/>
</dbReference>
<dbReference type="Pfam" id="PF02298">
    <property type="entry name" value="Cu_bind_like"/>
    <property type="match status" value="1"/>
</dbReference>
<dbReference type="InterPro" id="IPR008972">
    <property type="entry name" value="Cupredoxin"/>
</dbReference>
<gene>
    <name evidence="13" type="ORF">H6P81_007032</name>
</gene>
<dbReference type="GO" id="GO:0005886">
    <property type="term" value="C:plasma membrane"/>
    <property type="evidence" value="ECO:0007669"/>
    <property type="project" value="TreeGrafter"/>
</dbReference>
<evidence type="ECO:0000256" key="3">
    <source>
        <dbReference type="ARBA" id="ARBA00022729"/>
    </source>
</evidence>
<dbReference type="SUPFAM" id="SSF49503">
    <property type="entry name" value="Cupredoxins"/>
    <property type="match status" value="1"/>
</dbReference>
<feature type="compositionally biased region" description="Low complexity" evidence="10">
    <location>
        <begin position="179"/>
        <end position="188"/>
    </location>
</feature>
<reference evidence="13 14" key="1">
    <citation type="submission" date="2021-07" db="EMBL/GenBank/DDBJ databases">
        <title>The Aristolochia fimbriata genome: insights into angiosperm evolution, floral development and chemical biosynthesis.</title>
        <authorList>
            <person name="Jiao Y."/>
        </authorList>
    </citation>
    <scope>NUCLEOTIDE SEQUENCE [LARGE SCALE GENOMIC DNA]</scope>
    <source>
        <strain evidence="13">IBCAS-2021</strain>
        <tissue evidence="13">Leaf</tissue>
    </source>
</reference>
<keyword evidence="2" id="KW-0336">GPI-anchor</keyword>
<feature type="chain" id="PRO_5043428780" description="Phytocyanin domain-containing protein" evidence="11">
    <location>
        <begin position="27"/>
        <end position="223"/>
    </location>
</feature>
<comment type="subcellular location">
    <subcellularLocation>
        <location evidence="9">Endomembrane system</location>
        <topology evidence="9">Lipid-anchor</topology>
    </subcellularLocation>
    <subcellularLocation>
        <location evidence="1">Membrane</location>
        <topology evidence="1">Lipid-anchor</topology>
        <topology evidence="1">GPI-anchor</topology>
    </subcellularLocation>
</comment>
<dbReference type="GO" id="GO:0009055">
    <property type="term" value="F:electron transfer activity"/>
    <property type="evidence" value="ECO:0007669"/>
    <property type="project" value="InterPro"/>
</dbReference>
<dbReference type="PROSITE" id="PS51485">
    <property type="entry name" value="PHYTOCYANIN"/>
    <property type="match status" value="1"/>
</dbReference>